<dbReference type="InterPro" id="IPR018294">
    <property type="entry name" value="ISPD_synthase_CS"/>
</dbReference>
<comment type="similarity">
    <text evidence="10 11">Belongs to the IspF family.</text>
</comment>
<evidence type="ECO:0000256" key="10">
    <source>
        <dbReference type="HAMAP-Rule" id="MF_00107"/>
    </source>
</evidence>
<dbReference type="KEGG" id="aram:KAR29_07275"/>
<sequence length="380" mass="40610">MKSSWSFVIVAGGKGLRLGGTPKQLRLLGGSPLWTWSARCAQVLFDAGEIAELVLVVPSGQEELFDRSFLTMPLRCVAGGTTRTDSVRSGLSAASGAFVLVHDGARPFLSPGLCRRLMAATTERHGAIPLCPVNDALKIQTKSGPVSLDRGTVRATQTPQAFPRRPLLNVLGEGATFLDEAEAWLESGGGLSTVEGDRMNFKITDEADWKIARALAAKPVTVRTGHGFDVHPLVPGRALFLGGVRVEAPLGLDGHSDADIVCHAVSDALLGAAGLPDLGTLFPASEERYRDADSYELLRQVLLRVVAEGWDILWVDVTLHAQIPRLGSCLASVRDRMGELFDREEEPRFNIKVKSGEKVGSVGSGASMECHALATIRRGG</sequence>
<evidence type="ECO:0000256" key="2">
    <source>
        <dbReference type="ARBA" id="ARBA00004709"/>
    </source>
</evidence>
<reference evidence="14" key="1">
    <citation type="submission" date="2021-04" db="EMBL/GenBank/DDBJ databases">
        <title>A novel Synergistetes isolate from a pyrite-forming mixed culture.</title>
        <authorList>
            <person name="Bunk B."/>
            <person name="Sproer C."/>
            <person name="Spring S."/>
            <person name="Pester M."/>
        </authorList>
    </citation>
    <scope>NUCLEOTIDE SEQUENCE [LARGE SCALE GENOMIC DNA]</scope>
    <source>
        <strain evidence="14">J.5.4.2-T.3.5.2</strain>
    </source>
</reference>
<feature type="binding site" evidence="10">
    <location>
        <position position="229"/>
    </location>
    <ligand>
        <name>a divalent metal cation</name>
        <dbReference type="ChEBI" id="CHEBI:60240"/>
    </ligand>
</feature>
<dbReference type="SUPFAM" id="SSF53448">
    <property type="entry name" value="Nucleotide-diphospho-sugar transferases"/>
    <property type="match status" value="1"/>
</dbReference>
<dbReference type="PANTHER" id="PTHR43181">
    <property type="entry name" value="2-C-METHYL-D-ERYTHRITOL 2,4-CYCLODIPHOSPHATE SYNTHASE, CHLOROPLASTIC"/>
    <property type="match status" value="1"/>
</dbReference>
<dbReference type="EMBL" id="CP072943">
    <property type="protein sequence ID" value="QTX31208.1"/>
    <property type="molecule type" value="Genomic_DNA"/>
</dbReference>
<proteinExistence type="inferred from homology"/>
<dbReference type="PROSITE" id="PS01350">
    <property type="entry name" value="ISPF"/>
    <property type="match status" value="1"/>
</dbReference>
<dbReference type="GO" id="GO:0016114">
    <property type="term" value="P:terpenoid biosynthetic process"/>
    <property type="evidence" value="ECO:0007669"/>
    <property type="project" value="InterPro"/>
</dbReference>
<dbReference type="NCBIfam" id="TIGR00151">
    <property type="entry name" value="ispF"/>
    <property type="match status" value="1"/>
</dbReference>
<protein>
    <recommendedName>
        <fullName evidence="3 10">2-C-methyl-D-erythritol 2,4-cyclodiphosphate synthase</fullName>
        <shortName evidence="10">MECDP-synthase</shortName>
        <shortName evidence="10">MECPP-synthase</shortName>
        <shortName evidence="10">MECPS</shortName>
        <ecNumber evidence="3 10">4.6.1.12</ecNumber>
    </recommendedName>
</protein>
<comment type="catalytic activity">
    <reaction evidence="1 10 11">
        <text>4-CDP-2-C-methyl-D-erythritol 2-phosphate = 2-C-methyl-D-erythritol 2,4-cyclic diphosphate + CMP</text>
        <dbReference type="Rhea" id="RHEA:23864"/>
        <dbReference type="ChEBI" id="CHEBI:57919"/>
        <dbReference type="ChEBI" id="CHEBI:58483"/>
        <dbReference type="ChEBI" id="CHEBI:60377"/>
        <dbReference type="EC" id="4.6.1.12"/>
    </reaction>
</comment>
<keyword evidence="9" id="KW-0511">Multifunctional enzyme</keyword>
<dbReference type="Pfam" id="PF02542">
    <property type="entry name" value="YgbB"/>
    <property type="match status" value="1"/>
</dbReference>
<feature type="site" description="Transition state stabilizer" evidence="10">
    <location>
        <position position="355"/>
    </location>
</feature>
<feature type="binding site" evidence="10">
    <location>
        <begin position="277"/>
        <end position="279"/>
    </location>
    <ligand>
        <name>4-CDP-2-C-methyl-D-erythritol 2-phosphate</name>
        <dbReference type="ChEBI" id="CHEBI:57919"/>
    </ligand>
</feature>
<dbReference type="InterPro" id="IPR034683">
    <property type="entry name" value="IspD/TarI"/>
</dbReference>
<gene>
    <name evidence="10 13" type="primary">ispF</name>
    <name evidence="13" type="ORF">KAR29_07275</name>
</gene>
<dbReference type="CDD" id="cd02516">
    <property type="entry name" value="CDP-ME_synthetase"/>
    <property type="match status" value="1"/>
</dbReference>
<evidence type="ECO:0000313" key="14">
    <source>
        <dbReference type="Proteomes" id="UP000671879"/>
    </source>
</evidence>
<keyword evidence="4" id="KW-0808">Transferase</keyword>
<feature type="site" description="Transition state stabilizer" evidence="10">
    <location>
        <position position="255"/>
    </location>
</feature>
<evidence type="ECO:0000256" key="9">
    <source>
        <dbReference type="ARBA" id="ARBA00023268"/>
    </source>
</evidence>
<keyword evidence="6 10" id="KW-0479">Metal-binding</keyword>
<dbReference type="AlphaFoldDB" id="A0A9Q7ETQ7"/>
<keyword evidence="5" id="KW-0548">Nucleotidyltransferase</keyword>
<dbReference type="GO" id="GO:0070567">
    <property type="term" value="F:cytidylyltransferase activity"/>
    <property type="evidence" value="ECO:0007669"/>
    <property type="project" value="InterPro"/>
</dbReference>
<comment type="function">
    <text evidence="10">Involved in the biosynthesis of isopentenyl diphosphate (IPP) and dimethylallyl diphosphate (DMAPP), two major building blocks of isoprenoid compounds. Catalyzes the conversion of 4-diphosphocytidyl-2-C-methyl-D-erythritol 2-phosphate (CDP-ME2P) to 2-C-methyl-D-erythritol 2,4-cyclodiphosphate (ME-CPP) with a corresponding release of cytidine 5-monophosphate (CMP).</text>
</comment>
<evidence type="ECO:0000256" key="4">
    <source>
        <dbReference type="ARBA" id="ARBA00022679"/>
    </source>
</evidence>
<dbReference type="GO" id="GO:0046872">
    <property type="term" value="F:metal ion binding"/>
    <property type="evidence" value="ECO:0007669"/>
    <property type="project" value="UniProtKB-KW"/>
</dbReference>
<comment type="subunit">
    <text evidence="10">Homotrimer.</text>
</comment>
<evidence type="ECO:0000313" key="13">
    <source>
        <dbReference type="EMBL" id="QTX31208.1"/>
    </source>
</evidence>
<dbReference type="RefSeq" id="WP_274372352.1">
    <property type="nucleotide sequence ID" value="NZ_CP072943.1"/>
</dbReference>
<dbReference type="Gene3D" id="3.30.1330.50">
    <property type="entry name" value="2-C-methyl-D-erythritol 2,4-cyclodiphosphate synthase"/>
    <property type="match status" value="1"/>
</dbReference>
<feature type="binding site" evidence="10">
    <location>
        <begin position="229"/>
        <end position="231"/>
    </location>
    <ligand>
        <name>4-CDP-2-C-methyl-D-erythritol 2-phosphate</name>
        <dbReference type="ChEBI" id="CHEBI:57919"/>
    </ligand>
</feature>
<comment type="pathway">
    <text evidence="2 10">Isoprenoid biosynthesis; isopentenyl diphosphate biosynthesis via DXP pathway; isopentenyl diphosphate from 1-deoxy-D-xylulose 5-phosphate: step 4/6.</text>
</comment>
<evidence type="ECO:0000259" key="12">
    <source>
        <dbReference type="Pfam" id="PF02542"/>
    </source>
</evidence>
<evidence type="ECO:0000256" key="6">
    <source>
        <dbReference type="ARBA" id="ARBA00022723"/>
    </source>
</evidence>
<dbReference type="InterPro" id="IPR003526">
    <property type="entry name" value="MECDP_synthase"/>
</dbReference>
<feature type="binding site" evidence="10">
    <location>
        <position position="231"/>
    </location>
    <ligand>
        <name>a divalent metal cation</name>
        <dbReference type="ChEBI" id="CHEBI:60240"/>
    </ligand>
</feature>
<dbReference type="PROSITE" id="PS01295">
    <property type="entry name" value="ISPD"/>
    <property type="match status" value="1"/>
</dbReference>
<evidence type="ECO:0000256" key="7">
    <source>
        <dbReference type="ARBA" id="ARBA00023229"/>
    </source>
</evidence>
<evidence type="ECO:0000256" key="3">
    <source>
        <dbReference type="ARBA" id="ARBA00012579"/>
    </source>
</evidence>
<dbReference type="PANTHER" id="PTHR43181:SF1">
    <property type="entry name" value="2-C-METHYL-D-ERYTHRITOL 2,4-CYCLODIPHOSPHATE SYNTHASE, CHLOROPLASTIC"/>
    <property type="match status" value="1"/>
</dbReference>
<feature type="binding site" evidence="10">
    <location>
        <position position="263"/>
    </location>
    <ligand>
        <name>a divalent metal cation</name>
        <dbReference type="ChEBI" id="CHEBI:60240"/>
    </ligand>
</feature>
<keyword evidence="8 10" id="KW-0456">Lyase</keyword>
<feature type="binding site" evidence="10">
    <location>
        <begin position="255"/>
        <end position="256"/>
    </location>
    <ligand>
        <name>4-CDP-2-C-methyl-D-erythritol 2-phosphate</name>
        <dbReference type="ChEBI" id="CHEBI:57919"/>
    </ligand>
</feature>
<keyword evidence="7 10" id="KW-0414">Isoprene biosynthesis</keyword>
<dbReference type="InterPro" id="IPR029044">
    <property type="entry name" value="Nucleotide-diphossugar_trans"/>
</dbReference>
<feature type="domain" description="2-C-methyl-D-erythritol 2,4-cyclodiphosphate synthase" evidence="12">
    <location>
        <begin position="223"/>
        <end position="376"/>
    </location>
</feature>
<dbReference type="Proteomes" id="UP000671879">
    <property type="component" value="Chromosome"/>
</dbReference>
<accession>A0A9Q7ETQ7</accession>
<evidence type="ECO:0000256" key="8">
    <source>
        <dbReference type="ARBA" id="ARBA00023239"/>
    </source>
</evidence>
<evidence type="ECO:0000256" key="1">
    <source>
        <dbReference type="ARBA" id="ARBA00000200"/>
    </source>
</evidence>
<evidence type="ECO:0000256" key="5">
    <source>
        <dbReference type="ARBA" id="ARBA00022695"/>
    </source>
</evidence>
<dbReference type="GO" id="GO:0019288">
    <property type="term" value="P:isopentenyl diphosphate biosynthetic process, methylerythritol 4-phosphate pathway"/>
    <property type="evidence" value="ECO:0007669"/>
    <property type="project" value="UniProtKB-UniRule"/>
</dbReference>
<dbReference type="SUPFAM" id="SSF69765">
    <property type="entry name" value="IpsF-like"/>
    <property type="match status" value="1"/>
</dbReference>
<dbReference type="CDD" id="cd00554">
    <property type="entry name" value="MECDP_synthase"/>
    <property type="match status" value="1"/>
</dbReference>
<dbReference type="GO" id="GO:0008685">
    <property type="term" value="F:2-C-methyl-D-erythritol 2,4-cyclodiphosphate synthase activity"/>
    <property type="evidence" value="ECO:0007669"/>
    <property type="project" value="UniProtKB-UniRule"/>
</dbReference>
<organism evidence="13 14">
    <name type="scientific">Aminithiophilus ramosus</name>
    <dbReference type="NCBI Taxonomy" id="3029084"/>
    <lineage>
        <taxon>Bacteria</taxon>
        <taxon>Thermotogati</taxon>
        <taxon>Synergistota</taxon>
        <taxon>Synergistia</taxon>
        <taxon>Synergistales</taxon>
        <taxon>Aminithiophilaceae</taxon>
        <taxon>Aminithiophilus</taxon>
    </lineage>
</organism>
<keyword evidence="14" id="KW-1185">Reference proteome</keyword>
<evidence type="ECO:0000256" key="11">
    <source>
        <dbReference type="RuleBase" id="RU004395"/>
    </source>
</evidence>
<dbReference type="HAMAP" id="MF_00107">
    <property type="entry name" value="IspF"/>
    <property type="match status" value="1"/>
</dbReference>
<dbReference type="Pfam" id="PF01128">
    <property type="entry name" value="IspD"/>
    <property type="match status" value="1"/>
</dbReference>
<dbReference type="EC" id="4.6.1.12" evidence="3 10"/>
<dbReference type="InterPro" id="IPR020555">
    <property type="entry name" value="MECDP_synthase_CS"/>
</dbReference>
<dbReference type="Gene3D" id="3.90.550.10">
    <property type="entry name" value="Spore Coat Polysaccharide Biosynthesis Protein SpsA, Chain A"/>
    <property type="match status" value="1"/>
</dbReference>
<comment type="cofactor">
    <cofactor evidence="10">
        <name>a divalent metal cation</name>
        <dbReference type="ChEBI" id="CHEBI:60240"/>
    </cofactor>
    <text evidence="10">Binds 1 divalent metal cation per subunit.</text>
</comment>
<name>A0A9Q7ETQ7_9BACT</name>
<dbReference type="InterPro" id="IPR036571">
    <property type="entry name" value="MECDP_synthase_sf"/>
</dbReference>
<comment type="caution">
    <text evidence="10">Lacks conserved residue(s) required for the propagation of feature annotation.</text>
</comment>